<reference evidence="1" key="1">
    <citation type="submission" date="2022-06" db="EMBL/GenBank/DDBJ databases">
        <title>Leptospira isolates from biofilms formed at urban environments.</title>
        <authorList>
            <person name="Ribeiro P.S."/>
            <person name="Sousa T."/>
            <person name="Carvalho N."/>
            <person name="Aburjaile F."/>
            <person name="Neves F."/>
            <person name="Oliveira D."/>
            <person name="Blanco L."/>
            <person name="Lima J."/>
            <person name="Costa F."/>
            <person name="Brenig B."/>
            <person name="Soares S."/>
            <person name="Ramos R."/>
            <person name="Goes-Neto A."/>
            <person name="Matiuzzi M."/>
            <person name="Azevedo V."/>
            <person name="Ristow P."/>
        </authorList>
    </citation>
    <scope>NUCLEOTIDE SEQUENCE</scope>
    <source>
        <strain evidence="1">VSF7</strain>
    </source>
</reference>
<dbReference type="AlphaFoldDB" id="A0AAW5VDQ6"/>
<proteinExistence type="predicted"/>
<evidence type="ECO:0000313" key="1">
    <source>
        <dbReference type="EMBL" id="MCW7516924.1"/>
    </source>
</evidence>
<name>A0AAW5VDQ6_9LEPT</name>
<dbReference type="RefSeq" id="WP_265356442.1">
    <property type="nucleotide sequence ID" value="NZ_JAMQPS010000007.1"/>
</dbReference>
<protein>
    <recommendedName>
        <fullName evidence="3">NACHT domain-containing protein</fullName>
    </recommendedName>
</protein>
<evidence type="ECO:0000313" key="2">
    <source>
        <dbReference type="Proteomes" id="UP001209694"/>
    </source>
</evidence>
<comment type="caution">
    <text evidence="1">The sequence shown here is derived from an EMBL/GenBank/DDBJ whole genome shotgun (WGS) entry which is preliminary data.</text>
</comment>
<evidence type="ECO:0008006" key="3">
    <source>
        <dbReference type="Google" id="ProtNLM"/>
    </source>
</evidence>
<organism evidence="1 2">
    <name type="scientific">Leptospira levettii</name>
    <dbReference type="NCBI Taxonomy" id="2023178"/>
    <lineage>
        <taxon>Bacteria</taxon>
        <taxon>Pseudomonadati</taxon>
        <taxon>Spirochaetota</taxon>
        <taxon>Spirochaetia</taxon>
        <taxon>Leptospirales</taxon>
        <taxon>Leptospiraceae</taxon>
        <taxon>Leptospira</taxon>
    </lineage>
</organism>
<gene>
    <name evidence="1" type="ORF">ND810_17280</name>
</gene>
<dbReference type="EMBL" id="JAMQQD010000008">
    <property type="protein sequence ID" value="MCW7516924.1"/>
    <property type="molecule type" value="Genomic_DNA"/>
</dbReference>
<dbReference type="Proteomes" id="UP001209694">
    <property type="component" value="Unassembled WGS sequence"/>
</dbReference>
<dbReference type="InterPro" id="IPR027417">
    <property type="entry name" value="P-loop_NTPase"/>
</dbReference>
<accession>A0AAW5VDQ6</accession>
<sequence length="1085" mass="129713">MKPSYNAFLGYTYQKLITFLMIVKMDTEREILEIESETTLQNNFDDLTIKINNSNYFCQIKDIDSISLTELKIRNNQISIKGKKHILSKTKNLLFFKNIQIIPNTTIFGFQAYQTGNLWIISLSRQRAQSIINDNYEYNKKRYLRIVDFFNYKLDNRLLKIKQNDLPRIDIYDINLTEKTIYVGKKILEIEDILFIEGKPGVGKSHLVTCLSKTLERSLIYRFWVSNQDKDYSDRLIFQNFLTNISKEIFQDYRLRSEDEIIRQLKTKKQYFIIDGLDHVENYNPKELQAYFNFINKLSGKCKTIILSRPLMKTVCWKKQILSNWNLKETELVLNDFYYIQDKDVCKKIYNLTEGYPILVRFISENYKLYGEVTEYVKYKDIDDYYNSLINDHLLFNALFIFLSTRSYIMKSEISLFLENELSLIAKEFISKFPYLFEIRLNRITLLHDSFNQFLRNRKLDFIVRRNKIKNIVYQSLLNGEYRFMSRFRSFELNKIEKTQIVKKYTSIAYFKEISRNFIDIEALQNFYKSIRETLSELDPEDLNFVNFFDLALIINLTHRDHISTNNEFLYVFVKALEFNGYIDDDITSSGHLFCMYYFYKTKDHSLLYNLTSNENFSTSFFYENLSNIVRKEEAYFEIHRRSRINEKNLEIIFEPNHASDSFEIVPNLLANLYIHKTDNKTSKELIIAIDTYIEKDEYQGIFLLHKFLNKLKKVDLAFINLYLSRTKEILLSLGVEIPENEYYKLTLSDLIFKYSHLGSFTVLPKVLNYIRLSIYDERKIDIESINRLFLMYHNRKDYSVINIYEALFVFEKKDILTIGQSINIITSLQKMSEKGISFLLASYIELHSIEIIQYICDNYDFKLLQISWFHLSSHFIDSFPDYLFEYALFHQLLGRNNYEKEIEYSEVENLIYSNRRDELLNTLLKFQYKIKVPYNNSFKNELTKFNFPISTKHLNEEIEYRIDPEDQFYRGILDSNSISLIKAKNLKIEEVAGYSDGYYSVFSNLDIYKAFNKEEVENKAKEIFQNAILGKIKSIDFYANLFYFTGNFIKFADEYNINVSFRELYKSFQFFLEFSLVRSLSEEN</sequence>
<dbReference type="SUPFAM" id="SSF52540">
    <property type="entry name" value="P-loop containing nucleoside triphosphate hydrolases"/>
    <property type="match status" value="1"/>
</dbReference>
<dbReference type="Gene3D" id="3.40.50.300">
    <property type="entry name" value="P-loop containing nucleotide triphosphate hydrolases"/>
    <property type="match status" value="1"/>
</dbReference>